<proteinExistence type="predicted"/>
<evidence type="ECO:0000313" key="1">
    <source>
        <dbReference type="EMBL" id="KKW21355.1"/>
    </source>
</evidence>
<dbReference type="AlphaFoldDB" id="A0A0G1WS05"/>
<organism evidence="1 2">
    <name type="scientific">Candidatus Adlerbacteria bacterium GW2011_GWC1_50_9</name>
    <dbReference type="NCBI Taxonomy" id="1618608"/>
    <lineage>
        <taxon>Bacteria</taxon>
        <taxon>Candidatus Adleribacteriota</taxon>
    </lineage>
</organism>
<evidence type="ECO:0000313" key="2">
    <source>
        <dbReference type="Proteomes" id="UP000034201"/>
    </source>
</evidence>
<protein>
    <submittedName>
        <fullName evidence="1">Uncharacterized protein</fullName>
    </submittedName>
</protein>
<name>A0A0G1WS05_9BACT</name>
<dbReference type="Proteomes" id="UP000034201">
    <property type="component" value="Unassembled WGS sequence"/>
</dbReference>
<dbReference type="EMBL" id="LCQQ01000008">
    <property type="protein sequence ID" value="KKW21355.1"/>
    <property type="molecule type" value="Genomic_DNA"/>
</dbReference>
<sequence length="97" mass="11762">MAKAPVCLKFAHSFDIRCDFTAKFALDPIIFFDDFAKAIHFRRQQIFCFFRRIDTRHLQDFSPRRKADPEYIRERILDSFFVRNIYAYDTHTLSNFI</sequence>
<gene>
    <name evidence="1" type="ORF">UY61_C0008G0007</name>
</gene>
<accession>A0A0G1WS05</accession>
<reference evidence="1 2" key="1">
    <citation type="journal article" date="2015" name="Nature">
        <title>rRNA introns, odd ribosomes, and small enigmatic genomes across a large radiation of phyla.</title>
        <authorList>
            <person name="Brown C.T."/>
            <person name="Hug L.A."/>
            <person name="Thomas B.C."/>
            <person name="Sharon I."/>
            <person name="Castelle C.J."/>
            <person name="Singh A."/>
            <person name="Wilkins M.J."/>
            <person name="Williams K.H."/>
            <person name="Banfield J.F."/>
        </authorList>
    </citation>
    <scope>NUCLEOTIDE SEQUENCE [LARGE SCALE GENOMIC DNA]</scope>
</reference>
<comment type="caution">
    <text evidence="1">The sequence shown here is derived from an EMBL/GenBank/DDBJ whole genome shotgun (WGS) entry which is preliminary data.</text>
</comment>